<protein>
    <submittedName>
        <fullName evidence="2">Integral membrane protein CcmA</fullName>
    </submittedName>
</protein>
<name>A0A0B3SLF1_9RHOB</name>
<dbReference type="InterPro" id="IPR007607">
    <property type="entry name" value="BacA/B"/>
</dbReference>
<keyword evidence="3" id="KW-1185">Reference proteome</keyword>
<dbReference type="PANTHER" id="PTHR35024">
    <property type="entry name" value="HYPOTHETICAL CYTOSOLIC PROTEIN"/>
    <property type="match status" value="1"/>
</dbReference>
<reference evidence="2 3" key="1">
    <citation type="submission" date="2014-10" db="EMBL/GenBank/DDBJ databases">
        <title>Genome sequence of Ponticoccus sp. strain UMTAT08 isolated from clonal culture of toxic dinoflagellate Alexandrium tamiyavanichii.</title>
        <authorList>
            <person name="Gan H.Y."/>
            <person name="Muhd D.-D."/>
            <person name="Mohd Noor M.E."/>
            <person name="Yeong Y.S."/>
            <person name="Usup G."/>
        </authorList>
    </citation>
    <scope>NUCLEOTIDE SEQUENCE [LARGE SCALE GENOMIC DNA]</scope>
    <source>
        <strain evidence="2 3">UMTAT08</strain>
    </source>
</reference>
<accession>A0A0B3SLF1</accession>
<dbReference type="RefSeq" id="WP_052244708.1">
    <property type="nucleotide sequence ID" value="NZ_AP022337.1"/>
</dbReference>
<sequence>MSQTTSATKARSHLAAGAKLVGDLTIPGHFELVGHADGRIRADGITIEAGGSAVGELRADTIIVTGKFEGQILGGDVKLSAGAQVSGEISYTTLTIESGANVNCSFSRVGSQG</sequence>
<evidence type="ECO:0000256" key="1">
    <source>
        <dbReference type="ARBA" id="ARBA00044755"/>
    </source>
</evidence>
<accession>A0A225QIZ6</accession>
<evidence type="ECO:0000313" key="2">
    <source>
        <dbReference type="EMBL" id="KHQ51359.1"/>
    </source>
</evidence>
<dbReference type="Proteomes" id="UP000030960">
    <property type="component" value="Unassembled WGS sequence"/>
</dbReference>
<dbReference type="AlphaFoldDB" id="A0A0B3SLF1"/>
<organism evidence="2 3">
    <name type="scientific">Mameliella alba</name>
    <dbReference type="NCBI Taxonomy" id="561184"/>
    <lineage>
        <taxon>Bacteria</taxon>
        <taxon>Pseudomonadati</taxon>
        <taxon>Pseudomonadota</taxon>
        <taxon>Alphaproteobacteria</taxon>
        <taxon>Rhodobacterales</taxon>
        <taxon>Roseobacteraceae</taxon>
        <taxon>Mameliella</taxon>
    </lineage>
</organism>
<dbReference type="Pfam" id="PF04519">
    <property type="entry name" value="Bactofilin"/>
    <property type="match status" value="1"/>
</dbReference>
<dbReference type="EMBL" id="JSUQ01000018">
    <property type="protein sequence ID" value="KHQ51359.1"/>
    <property type="molecule type" value="Genomic_DNA"/>
</dbReference>
<dbReference type="STRING" id="561184.SAMN05216376_11368"/>
<proteinExistence type="inferred from homology"/>
<gene>
    <name evidence="2" type="ORF">OA50_04140</name>
</gene>
<dbReference type="PANTHER" id="PTHR35024:SF4">
    <property type="entry name" value="POLYMER-FORMING CYTOSKELETAL PROTEIN"/>
    <property type="match status" value="1"/>
</dbReference>
<comment type="caution">
    <text evidence="2">The sequence shown here is derived from an EMBL/GenBank/DDBJ whole genome shotgun (WGS) entry which is preliminary data.</text>
</comment>
<comment type="similarity">
    <text evidence="1">Belongs to the bactofilin family.</text>
</comment>
<evidence type="ECO:0000313" key="3">
    <source>
        <dbReference type="Proteomes" id="UP000030960"/>
    </source>
</evidence>
<dbReference type="OrthoDB" id="5738271at2"/>